<evidence type="ECO:0000256" key="1">
    <source>
        <dbReference type="ARBA" id="ARBA00022729"/>
    </source>
</evidence>
<dbReference type="GO" id="GO:0045454">
    <property type="term" value="P:cell redox homeostasis"/>
    <property type="evidence" value="ECO:0007669"/>
    <property type="project" value="TreeGrafter"/>
</dbReference>
<evidence type="ECO:0000256" key="3">
    <source>
        <dbReference type="SAM" id="SignalP"/>
    </source>
</evidence>
<sequence length="225" mass="24886">MDRTQLILLGFCVFLATSDLWSAFTTPPPKPRHHHHHHVHQQDSISVPKEVLKSAGVETLQTGGPGSGTTVHISFCTSCSYRGTALTIKKMVESAFPGIEVVLSNYPPPLPKRLLGKLVPGLQIGSLVFVLAGEHIFPRLGYTVPPPWYYTLKQKRFGVIATTWLIGNALQSFLQNTGAFEVECNGELVFSKLTENRFPSESELRQLIGRSMGVKDSFSQNEQLI</sequence>
<dbReference type="GO" id="GO:0005789">
    <property type="term" value="C:endoplasmic reticulum membrane"/>
    <property type="evidence" value="ECO:0007669"/>
    <property type="project" value="TreeGrafter"/>
</dbReference>
<protein>
    <submittedName>
        <fullName evidence="4">TSA: Wollemia nobilis Ref_Wollemi_Transcript_21977_1051 transcribed RNA sequence</fullName>
    </submittedName>
</protein>
<accession>A0A0C9QMM8</accession>
<dbReference type="AlphaFoldDB" id="A0A0C9QMM8"/>
<dbReference type="SUPFAM" id="SSF52833">
    <property type="entry name" value="Thioredoxin-like"/>
    <property type="match status" value="1"/>
</dbReference>
<proteinExistence type="predicted"/>
<dbReference type="Pfam" id="PF10262">
    <property type="entry name" value="Rdx"/>
    <property type="match status" value="1"/>
</dbReference>
<dbReference type="GO" id="GO:0004791">
    <property type="term" value="F:thioredoxin-disulfide reductase (NADPH) activity"/>
    <property type="evidence" value="ECO:0007669"/>
    <property type="project" value="TreeGrafter"/>
</dbReference>
<dbReference type="PANTHER" id="PTHR13544:SF0">
    <property type="entry name" value="THIOREDOXIN REDUCTASE-LIKE SELENOPROTEIN T"/>
    <property type="match status" value="1"/>
</dbReference>
<name>A0A0C9QMM8_9CONI</name>
<dbReference type="InterPro" id="IPR011893">
    <property type="entry name" value="Selenoprotein_Rdx-typ"/>
</dbReference>
<evidence type="ECO:0000256" key="2">
    <source>
        <dbReference type="ARBA" id="ARBA00023284"/>
    </source>
</evidence>
<dbReference type="EMBL" id="GCHU01021817">
    <property type="protein sequence ID" value="JAG85910.1"/>
    <property type="molecule type" value="Transcribed_RNA"/>
</dbReference>
<evidence type="ECO:0000313" key="4">
    <source>
        <dbReference type="EMBL" id="JAG85910.1"/>
    </source>
</evidence>
<organism evidence="4">
    <name type="scientific">Wollemia nobilis</name>
    <dbReference type="NCBI Taxonomy" id="56998"/>
    <lineage>
        <taxon>Eukaryota</taxon>
        <taxon>Viridiplantae</taxon>
        <taxon>Streptophyta</taxon>
        <taxon>Embryophyta</taxon>
        <taxon>Tracheophyta</taxon>
        <taxon>Spermatophyta</taxon>
        <taxon>Pinopsida</taxon>
        <taxon>Pinidae</taxon>
        <taxon>Conifers II</taxon>
        <taxon>Araucariales</taxon>
        <taxon>Araucariaceae</taxon>
        <taxon>Wollemia</taxon>
    </lineage>
</organism>
<feature type="signal peptide" evidence="3">
    <location>
        <begin position="1"/>
        <end position="23"/>
    </location>
</feature>
<dbReference type="Gene3D" id="3.40.30.10">
    <property type="entry name" value="Glutaredoxin"/>
    <property type="match status" value="2"/>
</dbReference>
<dbReference type="NCBIfam" id="TIGR02174">
    <property type="entry name" value="CXXU_selWTH"/>
    <property type="match status" value="1"/>
</dbReference>
<feature type="chain" id="PRO_5002211292" evidence="3">
    <location>
        <begin position="24"/>
        <end position="225"/>
    </location>
</feature>
<keyword evidence="1 3" id="KW-0732">Signal</keyword>
<reference evidence="4" key="1">
    <citation type="submission" date="2015-02" db="EMBL/GenBank/DDBJ databases">
        <title>A transcriptome of Wollemia nobilis - a relic of Gondwana.</title>
        <authorList>
            <person name="Chia J.Y."/>
            <person name="Leong Y.S."/>
            <person name="Abdul Karim S."/>
            <person name="Wan Azmi N."/>
            <person name="Hercus R."/>
            <person name="Croft L."/>
        </authorList>
    </citation>
    <scope>NUCLEOTIDE SEQUENCE</scope>
    <source>
        <strain evidence="4">MaeBrown</strain>
        <tissue evidence="4">Leaf</tissue>
    </source>
</reference>
<dbReference type="InterPro" id="IPR036249">
    <property type="entry name" value="Thioredoxin-like_sf"/>
</dbReference>
<dbReference type="PANTHER" id="PTHR13544">
    <property type="entry name" value="SELENOPROTEIN T"/>
    <property type="match status" value="1"/>
</dbReference>
<dbReference type="InterPro" id="IPR019389">
    <property type="entry name" value="Selenoprotein_T"/>
</dbReference>
<keyword evidence="2" id="KW-0676">Redox-active center</keyword>